<keyword evidence="2" id="KW-1185">Reference proteome</keyword>
<protein>
    <submittedName>
        <fullName evidence="1">32038_t:CDS:1</fullName>
    </submittedName>
</protein>
<feature type="non-terminal residue" evidence="1">
    <location>
        <position position="1"/>
    </location>
</feature>
<dbReference type="EMBL" id="CAJVQC010079881">
    <property type="protein sequence ID" value="CAG8817499.1"/>
    <property type="molecule type" value="Genomic_DNA"/>
</dbReference>
<dbReference type="Proteomes" id="UP000789920">
    <property type="component" value="Unassembled WGS sequence"/>
</dbReference>
<gene>
    <name evidence="1" type="ORF">RPERSI_LOCUS24700</name>
</gene>
<organism evidence="1 2">
    <name type="scientific">Racocetra persica</name>
    <dbReference type="NCBI Taxonomy" id="160502"/>
    <lineage>
        <taxon>Eukaryota</taxon>
        <taxon>Fungi</taxon>
        <taxon>Fungi incertae sedis</taxon>
        <taxon>Mucoromycota</taxon>
        <taxon>Glomeromycotina</taxon>
        <taxon>Glomeromycetes</taxon>
        <taxon>Diversisporales</taxon>
        <taxon>Gigasporaceae</taxon>
        <taxon>Racocetra</taxon>
    </lineage>
</organism>
<name>A0ACA9RZ28_9GLOM</name>
<evidence type="ECO:0000313" key="2">
    <source>
        <dbReference type="Proteomes" id="UP000789920"/>
    </source>
</evidence>
<reference evidence="1" key="1">
    <citation type="submission" date="2021-06" db="EMBL/GenBank/DDBJ databases">
        <authorList>
            <person name="Kallberg Y."/>
            <person name="Tangrot J."/>
            <person name="Rosling A."/>
        </authorList>
    </citation>
    <scope>NUCLEOTIDE SEQUENCE</scope>
    <source>
        <strain evidence="1">MA461A</strain>
    </source>
</reference>
<accession>A0ACA9RZ28</accession>
<comment type="caution">
    <text evidence="1">The sequence shown here is derived from an EMBL/GenBank/DDBJ whole genome shotgun (WGS) entry which is preliminary data.</text>
</comment>
<proteinExistence type="predicted"/>
<evidence type="ECO:0000313" key="1">
    <source>
        <dbReference type="EMBL" id="CAG8817499.1"/>
    </source>
</evidence>
<sequence>TLSTSINGLTQIANEVKSILTSSDVKGQLETTKHSIDSLKRRLDIYEQNQNKFVTFMQRISTEHGIKIQRIEDTLMTATTILENLSTTTTVLQTNMNSLLPYIQNREDTTNISNITNNSPHTLTTRNPILTAKIHDKMQTNKKWNEPTITEIAEAYFKTLKKKRNTTPAVKLLNNQCARRRKQRERKSSNRLAALNKIPENQLNHPKSEIEKLFSFEATSPE</sequence>
<feature type="non-terminal residue" evidence="1">
    <location>
        <position position="222"/>
    </location>
</feature>